<dbReference type="SMART" id="SM00367">
    <property type="entry name" value="LRR_CC"/>
    <property type="match status" value="11"/>
</dbReference>
<dbReference type="GO" id="GO:0009617">
    <property type="term" value="P:response to bacterium"/>
    <property type="evidence" value="ECO:0007669"/>
    <property type="project" value="Ensembl"/>
</dbReference>
<dbReference type="InterPro" id="IPR006553">
    <property type="entry name" value="Leu-rich_rpt_Cys-con_subtyp"/>
</dbReference>
<dbReference type="GO" id="GO:0045087">
    <property type="term" value="P:innate immune response"/>
    <property type="evidence" value="ECO:0007669"/>
    <property type="project" value="UniProtKB-KW"/>
</dbReference>
<evidence type="ECO:0000256" key="9">
    <source>
        <dbReference type="ARBA" id="ARBA00022859"/>
    </source>
</evidence>
<evidence type="ECO:0000313" key="14">
    <source>
        <dbReference type="Ensembl" id="ENSMSIP00000003909.1"/>
    </source>
</evidence>
<dbReference type="GO" id="GO:0045348">
    <property type="term" value="P:positive regulation of MHC class II biosynthetic process"/>
    <property type="evidence" value="ECO:0007669"/>
    <property type="project" value="TreeGrafter"/>
</dbReference>
<keyword evidence="7" id="KW-0547">Nucleotide-binding</keyword>
<evidence type="ECO:0000256" key="1">
    <source>
        <dbReference type="ARBA" id="ARBA00004496"/>
    </source>
</evidence>
<dbReference type="Pfam" id="PF17776">
    <property type="entry name" value="NLRC4_HD2"/>
    <property type="match status" value="1"/>
</dbReference>
<organism evidence="14 15">
    <name type="scientific">Mus spicilegus</name>
    <name type="common">Mound-building mouse</name>
    <dbReference type="NCBI Taxonomy" id="10103"/>
    <lineage>
        <taxon>Eukaryota</taxon>
        <taxon>Metazoa</taxon>
        <taxon>Chordata</taxon>
        <taxon>Craniata</taxon>
        <taxon>Vertebrata</taxon>
        <taxon>Euteleostomi</taxon>
        <taxon>Mammalia</taxon>
        <taxon>Eutheria</taxon>
        <taxon>Euarchontoglires</taxon>
        <taxon>Glires</taxon>
        <taxon>Rodentia</taxon>
        <taxon>Myomorpha</taxon>
        <taxon>Muroidea</taxon>
        <taxon>Muridae</taxon>
        <taxon>Murinae</taxon>
        <taxon>Mus</taxon>
        <taxon>Mus</taxon>
    </lineage>
</organism>
<dbReference type="Proteomes" id="UP000694415">
    <property type="component" value="Unplaced"/>
</dbReference>
<dbReference type="GO" id="GO:0005829">
    <property type="term" value="C:cytosol"/>
    <property type="evidence" value="ECO:0007669"/>
    <property type="project" value="Ensembl"/>
</dbReference>
<evidence type="ECO:0000256" key="7">
    <source>
        <dbReference type="ARBA" id="ARBA00022741"/>
    </source>
</evidence>
<reference evidence="14" key="2">
    <citation type="submission" date="2025-09" db="UniProtKB">
        <authorList>
            <consortium name="Ensembl"/>
        </authorList>
    </citation>
    <scope>IDENTIFICATION</scope>
</reference>
<keyword evidence="4" id="KW-0399">Innate immunity</keyword>
<keyword evidence="9" id="KW-0391">Immunity</keyword>
<comment type="subcellular location">
    <subcellularLocation>
        <location evidence="1">Cytoplasm</location>
    </subcellularLocation>
</comment>
<comment type="similarity">
    <text evidence="2">Belongs to the NLRP family.</text>
</comment>
<dbReference type="GO" id="GO:0045345">
    <property type="term" value="P:positive regulation of MHC class I biosynthetic process"/>
    <property type="evidence" value="ECO:0007669"/>
    <property type="project" value="Ensembl"/>
</dbReference>
<dbReference type="PANTHER" id="PTHR47189">
    <property type="entry name" value="MHC CLASS II TRANSACTIVATOR"/>
    <property type="match status" value="1"/>
</dbReference>
<keyword evidence="8" id="KW-0067">ATP-binding</keyword>
<dbReference type="PRINTS" id="PR00364">
    <property type="entry name" value="DISEASERSIST"/>
</dbReference>
<evidence type="ECO:0000256" key="6">
    <source>
        <dbReference type="ARBA" id="ARBA00022737"/>
    </source>
</evidence>
<dbReference type="Pfam" id="PF05729">
    <property type="entry name" value="NACHT"/>
    <property type="match status" value="1"/>
</dbReference>
<dbReference type="FunFam" id="3.80.10.10:FF:000267">
    <property type="entry name" value="NLR family CARD domain containing 5"/>
    <property type="match status" value="1"/>
</dbReference>
<evidence type="ECO:0000256" key="3">
    <source>
        <dbReference type="ARBA" id="ARBA00022490"/>
    </source>
</evidence>
<dbReference type="InterPro" id="IPR001611">
    <property type="entry name" value="Leu-rich_rpt"/>
</dbReference>
<dbReference type="InterPro" id="IPR041210">
    <property type="entry name" value="NLRC5_atypical_Card"/>
</dbReference>
<dbReference type="FunFam" id="1.10.533.20:FF:000001">
    <property type="entry name" value="NLR family CARD domain containing 5"/>
    <property type="match status" value="1"/>
</dbReference>
<comment type="subunit">
    <text evidence="11">Interacts with CHUK and IKBKB; prevents CHUK and IKBKB phosphorylation and inhibits their kinase activity. Interacts with RIGI and IFIH1; blocks the interaction of MAVS to RIGI.</text>
</comment>
<proteinExistence type="inferred from homology"/>
<evidence type="ECO:0000256" key="8">
    <source>
        <dbReference type="ARBA" id="ARBA00022840"/>
    </source>
</evidence>
<dbReference type="GO" id="GO:0000978">
    <property type="term" value="F:RNA polymerase II cis-regulatory region sequence-specific DNA binding"/>
    <property type="evidence" value="ECO:0007669"/>
    <property type="project" value="Ensembl"/>
</dbReference>
<dbReference type="Gene3D" id="3.40.50.300">
    <property type="entry name" value="P-loop containing nucleotide triphosphate hydrolases"/>
    <property type="match status" value="1"/>
</dbReference>
<dbReference type="FunFam" id="3.80.10.10:FF:000508">
    <property type="entry name" value="NLR family CARD domain containing 5"/>
    <property type="match status" value="1"/>
</dbReference>
<dbReference type="FunFam" id="3.40.50.300:FF:001114">
    <property type="entry name" value="NLR family CARD domain containing 5"/>
    <property type="match status" value="1"/>
</dbReference>
<dbReference type="GO" id="GO:0005524">
    <property type="term" value="F:ATP binding"/>
    <property type="evidence" value="ECO:0007669"/>
    <property type="project" value="UniProtKB-KW"/>
</dbReference>
<keyword evidence="5" id="KW-0433">Leucine-rich repeat</keyword>
<dbReference type="GO" id="GO:0060335">
    <property type="term" value="P:positive regulation of type II interferon-mediated signaling pathway"/>
    <property type="evidence" value="ECO:0007669"/>
    <property type="project" value="Ensembl"/>
</dbReference>
<dbReference type="SMART" id="SM00369">
    <property type="entry name" value="LRR_TYP"/>
    <property type="match status" value="7"/>
</dbReference>
<dbReference type="GO" id="GO:0005634">
    <property type="term" value="C:nucleus"/>
    <property type="evidence" value="ECO:0007669"/>
    <property type="project" value="Ensembl"/>
</dbReference>
<dbReference type="FunFam" id="3.80.10.10:FF:000264">
    <property type="entry name" value="NLR family CARD domain containing 5"/>
    <property type="match status" value="1"/>
</dbReference>
<dbReference type="GO" id="GO:0060340">
    <property type="term" value="P:positive regulation of type I interferon-mediated signaling pathway"/>
    <property type="evidence" value="ECO:0007669"/>
    <property type="project" value="Ensembl"/>
</dbReference>
<evidence type="ECO:0000256" key="2">
    <source>
        <dbReference type="ARBA" id="ARBA00008665"/>
    </source>
</evidence>
<keyword evidence="6" id="KW-0677">Repeat</keyword>
<evidence type="ECO:0000259" key="13">
    <source>
        <dbReference type="PROSITE" id="PS50837"/>
    </source>
</evidence>
<keyword evidence="15" id="KW-1185">Reference proteome</keyword>
<dbReference type="SMART" id="SM00368">
    <property type="entry name" value="LRR_RI"/>
    <property type="match status" value="17"/>
</dbReference>
<dbReference type="SUPFAM" id="SSF52047">
    <property type="entry name" value="RNI-like"/>
    <property type="match status" value="4"/>
</dbReference>
<dbReference type="Pfam" id="PF13516">
    <property type="entry name" value="LRR_6"/>
    <property type="match status" value="6"/>
</dbReference>
<dbReference type="FunFam" id="3.80.10.10:FF:000255">
    <property type="entry name" value="NLR family CARD domain containing 5"/>
    <property type="match status" value="1"/>
</dbReference>
<evidence type="ECO:0000256" key="4">
    <source>
        <dbReference type="ARBA" id="ARBA00022588"/>
    </source>
</evidence>
<dbReference type="PANTHER" id="PTHR47189:SF1">
    <property type="entry name" value="MHC CLASS II TRANSACTIVATOR"/>
    <property type="match status" value="1"/>
</dbReference>
<evidence type="ECO:0000256" key="11">
    <source>
        <dbReference type="ARBA" id="ARBA00065834"/>
    </source>
</evidence>
<dbReference type="InterPro" id="IPR032675">
    <property type="entry name" value="LRR_dom_sf"/>
</dbReference>
<dbReference type="SUPFAM" id="SSF52540">
    <property type="entry name" value="P-loop containing nucleoside triphosphate hydrolases"/>
    <property type="match status" value="1"/>
</dbReference>
<accession>A0A8C6GC23</accession>
<sequence length="1859" mass="205497">MDAESIRLNNENLWAWLVRLLSKNPEWLSAKLRSFLPTMDLDCSYEPSNPEVIHRQLNRLFAQGMATWKSFINDLCFELDVPFDMEIPLLSIWGPRDEFSKQLGAGEESCPGPQLYHGVKRPFQSYGSSPHRKNSKKQQLELAKKYLKLLKTSAQQWHGGVCPGAWLTPDSPQTYIPPVLQWSRATAPLDAQEGATLGDPEAADNIDVSIQDLFSFKAHKGPRVTVLLGKAGMGKTTLAYRLRWRWAQGQLDRFQALFLFEFRQLNMITQLPTLPQLLFDLYLRPESEPDAVFQYLKENAQQVLLIFDGLDEALHVDSVGTDNAGSALTLFSELCHGNLLPGCWVMTTSRPGKLPSCVPKEAAMVHMWGFDGLRVEKYVTCFFSDLLSQELALKEMRTNARLRGMCAIPALCTVTCFCLRRLLPGSSPGQSAALLPTITQLYLQMVKTFSPSGTLLDTSILGFGKVALRGLDTGKVIFSVEDISPQLMAFGAVHSLLTSFCIHTRPGHEEIGYAFVHLSLQEFFAALYLMASHTVDKDTLIEYVTLNSHWVLRTKGRLGLSDHLPAFLAGLASHTCHTFLCQLAQQDRAWVGSRQAAVIQVLRKLASRKLTGPKMIELYHCVAEAQDLELARFTAQSLPSCLSFHNFPLTHADLAALANILEHRDDPIHLDFDGCPLEPHCPEALVGCGQVENLSFKSRKCGDAFAEALCRSLPTMGSLKTLGLTGSGITAQGISHLIQTLPLCSQLEEVSLHDNQLKDPEVLSLVELLPSLPKLQKLDLSRNSFSRSILLSLVKVAITCPTVRKLQVRELDLIFYLSPVTETATQQSGASDVQGKDSLKEGQSRNLQLRLQKCQLRIRDAEALVELFQKSPQLEEVNLSGNHLEDDGCRLVAEAASQLQIAQKLDLSDNGLSQTGVTYVLKAMSTCGTLEDLHISLLSNTVVLTFAQEPREQEGSCKGRAPLISFVSPVTSELSQRSRRIRLTRCGFLAKHTEKLCEALRASCQTHNLDHLDLSDNSLGDKGVILLTELLPGLGPLKSLNLSRNGLSMDAVFSLVQCLSSLQWVFHLDVSLESDCIFLRGAGTSRDALEPKFQTGVQVLELSQRYTSRSFCLQECQLEPTSLTFLCATLEKSPGPLEVQLSCKSLSDDSLKILLQCLPQLPQLSLLQLRHTVLSSRSPFLLADIFNLCPRVQKVTLRSLCHAVLHFDSNEEQEGVCCGFPGCSLSQEHMETLCCTLSKCNALSQLDLTDNLLGDIGLRCLLECLPQLSISGWLDLSHNSISQEGILYLLETLPSYPHIQEVSVSLSSEQIFRMRFSKKEGAGTSLRLCECSFSPEQVSKLASSLSQAQQLTELWLTKCHLDLPQLTMLLNLVNRPTGLLGLRLEEPWVDSVSLPALMEVCAQASGCLTELSISEIQRKLWLQLEFPHQEGNSDSMALRLAHCDLETEHSHLMIQLVETCARLQQLSLSQVSFNDNDGTSSKLLQNILLSSCELKSFRLTFSQVSTKSLTHLAFGLGHCHHLEELDFSNNSLREEDTELLMGALQGTCRLKKLHLSFLPLGASSLALLIQGLSRMTLLQDLCLSHNQIGDVGTQCLAAILPKLPELRKFNLSHNQIGDVGTQCLAAILPKLPELRKFDLSGNRIGPAGGVQLVKSLTHFEHLEEIKLGNNALGEPTALELAQRLPPQLRVLCLPSSHLGPEGALGLAQALEQCPHIEEVSLAENNLAGGVPRFSKRLPLLRQIDLEFCKIEDQAARHLAANLTLFPALEKLLLSGNLLGDEVAAELAQVLPQMGQLKKVNLEWNRITARGAQLLAQGLVQGSCVPVIRLWNNPILNDVAQSLQSQEPRLDFSITDQQTL</sequence>
<evidence type="ECO:0000256" key="5">
    <source>
        <dbReference type="ARBA" id="ARBA00022614"/>
    </source>
</evidence>
<dbReference type="Ensembl" id="ENSMSIT00000004957.1">
    <property type="protein sequence ID" value="ENSMSIP00000003909.1"/>
    <property type="gene ID" value="ENSMSIG00000003280.1"/>
</dbReference>
<dbReference type="InterPro" id="IPR041267">
    <property type="entry name" value="NLRP_HD2"/>
</dbReference>
<dbReference type="InterPro" id="IPR007111">
    <property type="entry name" value="NACHT_NTPase"/>
</dbReference>
<dbReference type="PROSITE" id="PS50837">
    <property type="entry name" value="NACHT"/>
    <property type="match status" value="1"/>
</dbReference>
<protein>
    <recommendedName>
        <fullName evidence="12">Protein NLRC5</fullName>
    </recommendedName>
</protein>
<dbReference type="GO" id="GO:0051607">
    <property type="term" value="P:defense response to virus"/>
    <property type="evidence" value="ECO:0007669"/>
    <property type="project" value="Ensembl"/>
</dbReference>
<dbReference type="InterPro" id="IPR027417">
    <property type="entry name" value="P-loop_NTPase"/>
</dbReference>
<name>A0A8C6GC23_MUSSI</name>
<dbReference type="GO" id="GO:0060339">
    <property type="term" value="P:negative regulation of type I interferon-mediated signaling pathway"/>
    <property type="evidence" value="ECO:0007669"/>
    <property type="project" value="Ensembl"/>
</dbReference>
<evidence type="ECO:0000313" key="15">
    <source>
        <dbReference type="Proteomes" id="UP000694415"/>
    </source>
</evidence>
<feature type="domain" description="NACHT" evidence="13">
    <location>
        <begin position="223"/>
        <end position="352"/>
    </location>
</feature>
<dbReference type="InterPro" id="IPR003591">
    <property type="entry name" value="Leu-rich_rpt_typical-subtyp"/>
</dbReference>
<dbReference type="Pfam" id="PF18461">
    <property type="entry name" value="Atypical_Card"/>
    <property type="match status" value="1"/>
</dbReference>
<evidence type="ECO:0000256" key="12">
    <source>
        <dbReference type="ARBA" id="ARBA00069671"/>
    </source>
</evidence>
<dbReference type="Gene3D" id="3.80.10.10">
    <property type="entry name" value="Ribonuclease Inhibitor"/>
    <property type="match status" value="7"/>
</dbReference>
<dbReference type="GO" id="GO:0045944">
    <property type="term" value="P:positive regulation of transcription by RNA polymerase II"/>
    <property type="evidence" value="ECO:0007669"/>
    <property type="project" value="Ensembl"/>
</dbReference>
<dbReference type="GeneTree" id="ENSGT00940000160652"/>
<reference evidence="14" key="1">
    <citation type="submission" date="2025-08" db="UniProtKB">
        <authorList>
            <consortium name="Ensembl"/>
        </authorList>
    </citation>
    <scope>IDENTIFICATION</scope>
</reference>
<comment type="function">
    <text evidence="10">Probable regulator of the NF-kappa-B and type I interferon signaling pathways. May also regulate the type II interferon signaling pathway. Plays a role in homeostatic control of innate immunity and in antiviral defense mechanisms.</text>
</comment>
<evidence type="ECO:0000256" key="10">
    <source>
        <dbReference type="ARBA" id="ARBA00058498"/>
    </source>
</evidence>
<dbReference type="Gene3D" id="1.10.533.20">
    <property type="match status" value="1"/>
</dbReference>
<dbReference type="GO" id="GO:0005813">
    <property type="term" value="C:centrosome"/>
    <property type="evidence" value="ECO:0007669"/>
    <property type="project" value="Ensembl"/>
</dbReference>
<keyword evidence="3" id="KW-0963">Cytoplasm</keyword>